<keyword evidence="3" id="KW-1185">Reference proteome</keyword>
<protein>
    <recommendedName>
        <fullName evidence="4">DUF885 domain-containing protein</fullName>
    </recommendedName>
</protein>
<evidence type="ECO:0000313" key="3">
    <source>
        <dbReference type="Proteomes" id="UP000652430"/>
    </source>
</evidence>
<dbReference type="EMBL" id="BNAQ01000003">
    <property type="protein sequence ID" value="GHH17848.1"/>
    <property type="molecule type" value="Genomic_DNA"/>
</dbReference>
<dbReference type="PANTHER" id="PTHR33361">
    <property type="entry name" value="GLR0591 PROTEIN"/>
    <property type="match status" value="1"/>
</dbReference>
<gene>
    <name evidence="2" type="ORF">GCM10008023_22830</name>
</gene>
<feature type="signal peptide" evidence="1">
    <location>
        <begin position="1"/>
        <end position="23"/>
    </location>
</feature>
<reference evidence="3" key="1">
    <citation type="journal article" date="2019" name="Int. J. Syst. Evol. Microbiol.">
        <title>The Global Catalogue of Microorganisms (GCM) 10K type strain sequencing project: providing services to taxonomists for standard genome sequencing and annotation.</title>
        <authorList>
            <consortium name="The Broad Institute Genomics Platform"/>
            <consortium name="The Broad Institute Genome Sequencing Center for Infectious Disease"/>
            <person name="Wu L."/>
            <person name="Ma J."/>
        </authorList>
    </citation>
    <scope>NUCLEOTIDE SEQUENCE [LARGE SCALE GENOMIC DNA]</scope>
    <source>
        <strain evidence="3">CGMCC 1.8957</strain>
    </source>
</reference>
<accession>A0ABQ3LJ89</accession>
<dbReference type="PANTHER" id="PTHR33361:SF2">
    <property type="entry name" value="DUF885 DOMAIN-CONTAINING PROTEIN"/>
    <property type="match status" value="1"/>
</dbReference>
<dbReference type="RefSeq" id="WP_189676378.1">
    <property type="nucleotide sequence ID" value="NZ_BNAQ01000003.1"/>
</dbReference>
<evidence type="ECO:0000256" key="1">
    <source>
        <dbReference type="SAM" id="SignalP"/>
    </source>
</evidence>
<name>A0ABQ3LJ89_9SPHN</name>
<comment type="caution">
    <text evidence="2">The sequence shown here is derived from an EMBL/GenBank/DDBJ whole genome shotgun (WGS) entry which is preliminary data.</text>
</comment>
<feature type="chain" id="PRO_5046615453" description="DUF885 domain-containing protein" evidence="1">
    <location>
        <begin position="24"/>
        <end position="408"/>
    </location>
</feature>
<evidence type="ECO:0000313" key="2">
    <source>
        <dbReference type="EMBL" id="GHH17848.1"/>
    </source>
</evidence>
<sequence>MTTRRAVLAGGAALALLPWRARAASDALRAALDAARAERDPVTALRFLASFDAAALSPAARLDLVTARAGLAVDAAIVARGVDPRAKPSGTRDAGLLTLLLRRKLGDGVTLDAAAHRLERERVRCEVQAARLLRAIGISGATTGAGFTRLWQDDRDLYPDSDAGRDAAVADMNRWLARFSAQVPALIGPVPRYALDVATIRPSATDIAAGRIGARTLPTPGHPGGYRVDLTHVHDRPRWTLPSVVAHELVPGHMIQLPIEAIADPHPLRLDYAPCFTEGWSIAIEQRIAQDGGYAHDPLSALGQLHWRLFRIGRALADLAIHRDGQSIDEARARLVAWQGEPVPFAPFDADLARIAQDPMTRTAEMLAALAIEDGAQRRSGAALRRYHQAILKDGRMRREEIDRRARH</sequence>
<dbReference type="Pfam" id="PF05960">
    <property type="entry name" value="DUF885"/>
    <property type="match status" value="1"/>
</dbReference>
<proteinExistence type="predicted"/>
<evidence type="ECO:0008006" key="4">
    <source>
        <dbReference type="Google" id="ProtNLM"/>
    </source>
</evidence>
<keyword evidence="1" id="KW-0732">Signal</keyword>
<dbReference type="InterPro" id="IPR010281">
    <property type="entry name" value="DUF885"/>
</dbReference>
<dbReference type="Proteomes" id="UP000652430">
    <property type="component" value="Unassembled WGS sequence"/>
</dbReference>
<organism evidence="2 3">
    <name type="scientific">Sphingomonas glacialis</name>
    <dbReference type="NCBI Taxonomy" id="658225"/>
    <lineage>
        <taxon>Bacteria</taxon>
        <taxon>Pseudomonadati</taxon>
        <taxon>Pseudomonadota</taxon>
        <taxon>Alphaproteobacteria</taxon>
        <taxon>Sphingomonadales</taxon>
        <taxon>Sphingomonadaceae</taxon>
        <taxon>Sphingomonas</taxon>
    </lineage>
</organism>
<dbReference type="PROSITE" id="PS51318">
    <property type="entry name" value="TAT"/>
    <property type="match status" value="1"/>
</dbReference>
<dbReference type="InterPro" id="IPR006311">
    <property type="entry name" value="TAT_signal"/>
</dbReference>